<keyword evidence="3" id="KW-1185">Reference proteome</keyword>
<feature type="signal peptide" evidence="1">
    <location>
        <begin position="1"/>
        <end position="21"/>
    </location>
</feature>
<gene>
    <name evidence="2" type="ORF">ACHAW5_003516</name>
</gene>
<keyword evidence="1" id="KW-0732">Signal</keyword>
<evidence type="ECO:0000313" key="2">
    <source>
        <dbReference type="EMBL" id="KAL3777786.1"/>
    </source>
</evidence>
<reference evidence="2 3" key="1">
    <citation type="submission" date="2024-10" db="EMBL/GenBank/DDBJ databases">
        <title>Updated reference genomes for cyclostephanoid diatoms.</title>
        <authorList>
            <person name="Roberts W.R."/>
            <person name="Alverson A.J."/>
        </authorList>
    </citation>
    <scope>NUCLEOTIDE SEQUENCE [LARGE SCALE GENOMIC DNA]</scope>
    <source>
        <strain evidence="2 3">AJA276-08</strain>
    </source>
</reference>
<dbReference type="AlphaFoldDB" id="A0ABD3NT26"/>
<name>A0ABD3NT26_9STRA</name>
<proteinExistence type="predicted"/>
<dbReference type="EMBL" id="JALLAZ020001266">
    <property type="protein sequence ID" value="KAL3777786.1"/>
    <property type="molecule type" value="Genomic_DNA"/>
</dbReference>
<evidence type="ECO:0000313" key="3">
    <source>
        <dbReference type="Proteomes" id="UP001530315"/>
    </source>
</evidence>
<sequence length="81" mass="8720">MKTSALVIVASLAFFARDAEGGRGTFRPPPCAQACDEQVKVCKTTQADAATLVKETKCVTKLAADRLVKRPKSKFVCDECV</sequence>
<comment type="caution">
    <text evidence="2">The sequence shown here is derived from an EMBL/GenBank/DDBJ whole genome shotgun (WGS) entry which is preliminary data.</text>
</comment>
<organism evidence="2 3">
    <name type="scientific">Stephanodiscus triporus</name>
    <dbReference type="NCBI Taxonomy" id="2934178"/>
    <lineage>
        <taxon>Eukaryota</taxon>
        <taxon>Sar</taxon>
        <taxon>Stramenopiles</taxon>
        <taxon>Ochrophyta</taxon>
        <taxon>Bacillariophyta</taxon>
        <taxon>Coscinodiscophyceae</taxon>
        <taxon>Thalassiosirophycidae</taxon>
        <taxon>Stephanodiscales</taxon>
        <taxon>Stephanodiscaceae</taxon>
        <taxon>Stephanodiscus</taxon>
    </lineage>
</organism>
<evidence type="ECO:0000256" key="1">
    <source>
        <dbReference type="SAM" id="SignalP"/>
    </source>
</evidence>
<feature type="chain" id="PRO_5044810451" evidence="1">
    <location>
        <begin position="22"/>
        <end position="81"/>
    </location>
</feature>
<dbReference type="Proteomes" id="UP001530315">
    <property type="component" value="Unassembled WGS sequence"/>
</dbReference>
<protein>
    <submittedName>
        <fullName evidence="2">Uncharacterized protein</fullName>
    </submittedName>
</protein>
<accession>A0ABD3NT26</accession>